<accession>A0AAP2RA01</accession>
<sequence>MRSRELLIACLSLIICSILILPGSTYVGVPENIAMMLSSMALLAGIASAIKTIDADLKHEKERKNVHPDKK</sequence>
<dbReference type="RefSeq" id="WP_230739763.1">
    <property type="nucleotide sequence ID" value="NZ_PGCK01000001.1"/>
</dbReference>
<proteinExistence type="predicted"/>
<protein>
    <submittedName>
        <fullName evidence="2">Uncharacterized protein</fullName>
    </submittedName>
</protein>
<keyword evidence="1" id="KW-1133">Transmembrane helix</keyword>
<evidence type="ECO:0000313" key="2">
    <source>
        <dbReference type="EMBL" id="MCD1293656.1"/>
    </source>
</evidence>
<keyword evidence="3" id="KW-1185">Reference proteome</keyword>
<keyword evidence="1" id="KW-0812">Transmembrane</keyword>
<evidence type="ECO:0000256" key="1">
    <source>
        <dbReference type="SAM" id="Phobius"/>
    </source>
</evidence>
<dbReference type="EMBL" id="PGCK01000001">
    <property type="protein sequence ID" value="MCD1293656.1"/>
    <property type="molecule type" value="Genomic_DNA"/>
</dbReference>
<dbReference type="Proteomes" id="UP001320159">
    <property type="component" value="Unassembled WGS sequence"/>
</dbReference>
<gene>
    <name evidence="2" type="ORF">CUJ83_01435</name>
</gene>
<evidence type="ECO:0000313" key="3">
    <source>
        <dbReference type="Proteomes" id="UP001320159"/>
    </source>
</evidence>
<dbReference type="AlphaFoldDB" id="A0AAP2RA01"/>
<comment type="caution">
    <text evidence="2">The sequence shown here is derived from an EMBL/GenBank/DDBJ whole genome shotgun (WGS) entry which is preliminary data.</text>
</comment>
<feature type="transmembrane region" description="Helical" evidence="1">
    <location>
        <begin position="33"/>
        <end position="53"/>
    </location>
</feature>
<keyword evidence="1" id="KW-0472">Membrane</keyword>
<name>A0AAP2RA01_9EURY</name>
<organism evidence="2 3">
    <name type="scientific">Methanooceanicella nereidis</name>
    <dbReference type="NCBI Taxonomy" id="2052831"/>
    <lineage>
        <taxon>Archaea</taxon>
        <taxon>Methanobacteriati</taxon>
        <taxon>Methanobacteriota</taxon>
        <taxon>Stenosarchaea group</taxon>
        <taxon>Methanomicrobia</taxon>
        <taxon>Methanocellales</taxon>
        <taxon>Methanocellaceae</taxon>
        <taxon>Methanooceanicella</taxon>
    </lineage>
</organism>
<feature type="transmembrane region" description="Helical" evidence="1">
    <location>
        <begin position="7"/>
        <end position="27"/>
    </location>
</feature>
<reference evidence="2 3" key="1">
    <citation type="submission" date="2017-11" db="EMBL/GenBank/DDBJ databases">
        <title>Isolation and Characterization of Family Methanocellaceae Species from Potential Methane Hydrate Area Offshore Southwestern Taiwan.</title>
        <authorList>
            <person name="Zhang W.-L."/>
            <person name="Chen W.-C."/>
            <person name="Lai M.-C."/>
            <person name="Chen S.-C."/>
        </authorList>
    </citation>
    <scope>NUCLEOTIDE SEQUENCE [LARGE SCALE GENOMIC DNA]</scope>
    <source>
        <strain evidence="2 3">CWC-04</strain>
    </source>
</reference>